<feature type="chain" id="PRO_5045479115" description="Type 1 periplasmic binding fold superfamily protein" evidence="1">
    <location>
        <begin position="25"/>
        <end position="163"/>
    </location>
</feature>
<dbReference type="PROSITE" id="PS51257">
    <property type="entry name" value="PROKAR_LIPOPROTEIN"/>
    <property type="match status" value="1"/>
</dbReference>
<sequence length="163" mass="16674">MKKLLFLMSTAVIILTASCSKSNSDPSPTGTNTWTLGGTTHTVTFTNKGLTGGGTPSTLIIFADKVPVGADPAVNTVNLSFKTSPTASGKYTLVGLGSTPGDMQFQLSAGGNGKAYGYIGTNIDVDITIAGGKVKATIPEVLLKSTTAGDPDQKITATIFEIN</sequence>
<keyword evidence="3" id="KW-1185">Reference proteome</keyword>
<name>A0ABR7WM71_9SPHI</name>
<evidence type="ECO:0000313" key="3">
    <source>
        <dbReference type="Proteomes" id="UP000606600"/>
    </source>
</evidence>
<feature type="signal peptide" evidence="1">
    <location>
        <begin position="1"/>
        <end position="24"/>
    </location>
</feature>
<evidence type="ECO:0000313" key="2">
    <source>
        <dbReference type="EMBL" id="MBD1363416.1"/>
    </source>
</evidence>
<protein>
    <recommendedName>
        <fullName evidence="4">Type 1 periplasmic binding fold superfamily protein</fullName>
    </recommendedName>
</protein>
<dbReference type="EMBL" id="JACWMY010000003">
    <property type="protein sequence ID" value="MBD1363416.1"/>
    <property type="molecule type" value="Genomic_DNA"/>
</dbReference>
<dbReference type="RefSeq" id="WP_191188093.1">
    <property type="nucleotide sequence ID" value="NZ_JACWMY010000003.1"/>
</dbReference>
<proteinExistence type="predicted"/>
<dbReference type="Proteomes" id="UP000606600">
    <property type="component" value="Unassembled WGS sequence"/>
</dbReference>
<comment type="caution">
    <text evidence="2">The sequence shown here is derived from an EMBL/GenBank/DDBJ whole genome shotgun (WGS) entry which is preliminary data.</text>
</comment>
<gene>
    <name evidence="2" type="ORF">IDJ77_06300</name>
</gene>
<evidence type="ECO:0008006" key="4">
    <source>
        <dbReference type="Google" id="ProtNLM"/>
    </source>
</evidence>
<reference evidence="2 3" key="1">
    <citation type="submission" date="2020-09" db="EMBL/GenBank/DDBJ databases">
        <title>Novel species of Mucilaginibacter isolated from a glacier on the Tibetan Plateau.</title>
        <authorList>
            <person name="Liu Q."/>
            <person name="Xin Y.-H."/>
        </authorList>
    </citation>
    <scope>NUCLEOTIDE SEQUENCE [LARGE SCALE GENOMIC DNA]</scope>
    <source>
        <strain evidence="2 3">ZT4R22</strain>
    </source>
</reference>
<keyword evidence="1" id="KW-0732">Signal</keyword>
<evidence type="ECO:0000256" key="1">
    <source>
        <dbReference type="SAM" id="SignalP"/>
    </source>
</evidence>
<organism evidence="2 3">
    <name type="scientific">Mucilaginibacter pankratovii</name>
    <dbReference type="NCBI Taxonomy" id="2772110"/>
    <lineage>
        <taxon>Bacteria</taxon>
        <taxon>Pseudomonadati</taxon>
        <taxon>Bacteroidota</taxon>
        <taxon>Sphingobacteriia</taxon>
        <taxon>Sphingobacteriales</taxon>
        <taxon>Sphingobacteriaceae</taxon>
        <taxon>Mucilaginibacter</taxon>
    </lineage>
</organism>
<accession>A0ABR7WM71</accession>